<dbReference type="Pfam" id="PF13649">
    <property type="entry name" value="Methyltransf_25"/>
    <property type="match status" value="1"/>
</dbReference>
<sequence>MYPSETHTNSAAYSSIASIYDEWMADFDYNSILALLDECGIKPRTKVLDACCGTGRLTELLSTSGATVVGIDRSPEMLSVATERLKGKPNVEFRLADLREDLLLTDVELVTCTLDSINYLEIGDLQLILSRFSSYLCRGGALLFDMNTPYKLKEVFGNTIYADTRQEFAYIWKNKLSTNHIDFEIDIFKRQNSGLYSRSAETHRQFFYSEEIVLEQLSRNGFSETMVFDGYSKKSTHPTTQRTVFLSRK</sequence>
<dbReference type="KEGG" id="ara:Arad_15034"/>
<dbReference type="GO" id="GO:0032259">
    <property type="term" value="P:methylation"/>
    <property type="evidence" value="ECO:0007669"/>
    <property type="project" value="UniProtKB-KW"/>
</dbReference>
<dbReference type="CDD" id="cd02440">
    <property type="entry name" value="AdoMet_MTases"/>
    <property type="match status" value="1"/>
</dbReference>
<protein>
    <submittedName>
        <fullName evidence="3">S-adenosylmethionine-dependent methyltransferase protein</fullName>
    </submittedName>
</protein>
<keyword evidence="3" id="KW-0614">Plasmid</keyword>
<dbReference type="RefSeq" id="WP_011199126.1">
    <property type="nucleotide sequence ID" value="NC_011994.1"/>
</dbReference>
<keyword evidence="3" id="KW-0489">Methyltransferase</keyword>
<evidence type="ECO:0000256" key="1">
    <source>
        <dbReference type="ARBA" id="ARBA00022679"/>
    </source>
</evidence>
<accession>B9JQP5</accession>
<dbReference type="EMBL" id="CP000632">
    <property type="protein sequence ID" value="ACM31487.1"/>
    <property type="molecule type" value="Genomic_DNA"/>
</dbReference>
<dbReference type="SUPFAM" id="SSF53335">
    <property type="entry name" value="S-adenosyl-L-methionine-dependent methyltransferases"/>
    <property type="match status" value="1"/>
</dbReference>
<dbReference type="HOGENOM" id="CLU_069129_5_0_5"/>
<evidence type="ECO:0000313" key="4">
    <source>
        <dbReference type="Proteomes" id="UP000001600"/>
    </source>
</evidence>
<dbReference type="PANTHER" id="PTHR43861">
    <property type="entry name" value="TRANS-ACONITATE 2-METHYLTRANSFERASE-RELATED"/>
    <property type="match status" value="1"/>
</dbReference>
<geneLocation type="plasmid" evidence="3 4">
    <name>pAgK84</name>
</geneLocation>
<evidence type="ECO:0000259" key="2">
    <source>
        <dbReference type="Pfam" id="PF13649"/>
    </source>
</evidence>
<dbReference type="Gene3D" id="3.40.50.150">
    <property type="entry name" value="Vaccinia Virus protein VP39"/>
    <property type="match status" value="1"/>
</dbReference>
<dbReference type="InterPro" id="IPR041698">
    <property type="entry name" value="Methyltransf_25"/>
</dbReference>
<dbReference type="AlphaFoldDB" id="B9JQP5"/>
<organism evidence="3 4">
    <name type="scientific">Rhizobium rhizogenes (strain K84 / ATCC BAA-868)</name>
    <name type="common">Agrobacterium radiobacter</name>
    <dbReference type="NCBI Taxonomy" id="311403"/>
    <lineage>
        <taxon>Bacteria</taxon>
        <taxon>Pseudomonadati</taxon>
        <taxon>Pseudomonadota</taxon>
        <taxon>Alphaproteobacteria</taxon>
        <taxon>Hyphomicrobiales</taxon>
        <taxon>Rhizobiaceae</taxon>
        <taxon>Rhizobium/Agrobacterium group</taxon>
        <taxon>Rhizobium</taxon>
    </lineage>
</organism>
<gene>
    <name evidence="3" type="primary">agnC3</name>
    <name evidence="3" type="ordered locus">Arad_15034</name>
</gene>
<dbReference type="Proteomes" id="UP000001600">
    <property type="component" value="Plasmid pAgK84"/>
</dbReference>
<reference evidence="3 4" key="1">
    <citation type="journal article" date="2009" name="J. Bacteriol.">
        <title>Genome sequences of three Agrobacterium biovars help elucidate the evolution of multichromosome genomes in bacteria.</title>
        <authorList>
            <person name="Slater S.C."/>
            <person name="Goldman B.S."/>
            <person name="Goodner B."/>
            <person name="Setubal J.C."/>
            <person name="Farrand S.K."/>
            <person name="Nester E.W."/>
            <person name="Burr T.J."/>
            <person name="Banta L."/>
            <person name="Dickerman A.W."/>
            <person name="Paulsen I."/>
            <person name="Otten L."/>
            <person name="Suen G."/>
            <person name="Welch R."/>
            <person name="Almeida N.F."/>
            <person name="Arnold F."/>
            <person name="Burton O.T."/>
            <person name="Du Z."/>
            <person name="Ewing A."/>
            <person name="Godsy E."/>
            <person name="Heisel S."/>
            <person name="Houmiel K.L."/>
            <person name="Jhaveri J."/>
            <person name="Lu J."/>
            <person name="Miller N.M."/>
            <person name="Norton S."/>
            <person name="Chen Q."/>
            <person name="Phoolcharoen W."/>
            <person name="Ohlin V."/>
            <person name="Ondrusek D."/>
            <person name="Pride N."/>
            <person name="Stricklin S.L."/>
            <person name="Sun J."/>
            <person name="Wheeler C."/>
            <person name="Wilson L."/>
            <person name="Zhu H."/>
            <person name="Wood D.W."/>
        </authorList>
    </citation>
    <scope>NUCLEOTIDE SEQUENCE [LARGE SCALE GENOMIC DNA]</scope>
    <source>
        <strain evidence="4">K84 / ATCC BAA-868</strain>
        <plasmid evidence="3 4">pAgK84</plasmid>
    </source>
</reference>
<keyword evidence="1 3" id="KW-0808">Transferase</keyword>
<name>B9JQP5_RHIR8</name>
<feature type="domain" description="Methyltransferase" evidence="2">
    <location>
        <begin position="47"/>
        <end position="140"/>
    </location>
</feature>
<evidence type="ECO:0000313" key="3">
    <source>
        <dbReference type="EMBL" id="ACM31487.1"/>
    </source>
</evidence>
<dbReference type="GO" id="GO:0008168">
    <property type="term" value="F:methyltransferase activity"/>
    <property type="evidence" value="ECO:0007669"/>
    <property type="project" value="UniProtKB-KW"/>
</dbReference>
<dbReference type="eggNOG" id="COG4976">
    <property type="taxonomic scope" value="Bacteria"/>
</dbReference>
<dbReference type="Gene3D" id="2.20.25.110">
    <property type="entry name" value="S-adenosyl-L-methionine-dependent methyltransferases"/>
    <property type="match status" value="1"/>
</dbReference>
<proteinExistence type="predicted"/>
<dbReference type="InterPro" id="IPR029063">
    <property type="entry name" value="SAM-dependent_MTases_sf"/>
</dbReference>